<keyword evidence="2" id="KW-1185">Reference proteome</keyword>
<protein>
    <submittedName>
        <fullName evidence="1">Uncharacterized protein</fullName>
    </submittedName>
</protein>
<dbReference type="EMBL" id="VWSF01000017">
    <property type="protein sequence ID" value="KAA5542499.1"/>
    <property type="molecule type" value="Genomic_DNA"/>
</dbReference>
<reference evidence="1 2" key="1">
    <citation type="submission" date="2019-09" db="EMBL/GenBank/DDBJ databases">
        <title>Genome sequence and assembly of Adhaeribacter sp.</title>
        <authorList>
            <person name="Chhetri G."/>
        </authorList>
    </citation>
    <scope>NUCLEOTIDE SEQUENCE [LARGE SCALE GENOMIC DNA]</scope>
    <source>
        <strain evidence="1 2">DK36</strain>
    </source>
</reference>
<dbReference type="Gene3D" id="2.160.20.120">
    <property type="match status" value="1"/>
</dbReference>
<name>A0A5M6D9A1_9BACT</name>
<proteinExistence type="predicted"/>
<dbReference type="RefSeq" id="WP_150090820.1">
    <property type="nucleotide sequence ID" value="NZ_VWSF01000017.1"/>
</dbReference>
<dbReference type="Proteomes" id="UP000323426">
    <property type="component" value="Unassembled WGS sequence"/>
</dbReference>
<dbReference type="AlphaFoldDB" id="A0A5M6D9A1"/>
<gene>
    <name evidence="1" type="ORF">F0145_18795</name>
</gene>
<organism evidence="1 2">
    <name type="scientific">Adhaeribacter rhizoryzae</name>
    <dbReference type="NCBI Taxonomy" id="2607907"/>
    <lineage>
        <taxon>Bacteria</taxon>
        <taxon>Pseudomonadati</taxon>
        <taxon>Bacteroidota</taxon>
        <taxon>Cytophagia</taxon>
        <taxon>Cytophagales</taxon>
        <taxon>Hymenobacteraceae</taxon>
        <taxon>Adhaeribacter</taxon>
    </lineage>
</organism>
<sequence>MKKSNIALLGLALIFTAGMLTTGFILKKEAAKINLNDPLRNYETTPTAAFKVLKISGSNGYPIHIQYDTGNSLTVLRRRKSFLKAKNTADTLEIIFSGANIPLDEASKNTTPAGIIIKTNAVNKIANQNTFVRIIDFRKTDLDLALSGQAVATFSNCQFPALNIRATGQSRFGFDGQNIADNFNLNLQNSTIGFLKNIQFAVLQHQVGDSAAVVLSNQVMAQVFNQGQKKLMQPTK</sequence>
<accession>A0A5M6D9A1</accession>
<comment type="caution">
    <text evidence="1">The sequence shown here is derived from an EMBL/GenBank/DDBJ whole genome shotgun (WGS) entry which is preliminary data.</text>
</comment>
<evidence type="ECO:0000313" key="1">
    <source>
        <dbReference type="EMBL" id="KAA5542499.1"/>
    </source>
</evidence>
<evidence type="ECO:0000313" key="2">
    <source>
        <dbReference type="Proteomes" id="UP000323426"/>
    </source>
</evidence>